<organism evidence="1 2">
    <name type="scientific">Massilia solisilvae</name>
    <dbReference type="NCBI Taxonomy" id="1811225"/>
    <lineage>
        <taxon>Bacteria</taxon>
        <taxon>Pseudomonadati</taxon>
        <taxon>Pseudomonadota</taxon>
        <taxon>Betaproteobacteria</taxon>
        <taxon>Burkholderiales</taxon>
        <taxon>Oxalobacteraceae</taxon>
        <taxon>Telluria group</taxon>
        <taxon>Massilia</taxon>
    </lineage>
</organism>
<dbReference type="RefSeq" id="WP_258857770.1">
    <property type="nucleotide sequence ID" value="NZ_JANUGV010000006.1"/>
</dbReference>
<gene>
    <name evidence="1" type="ORF">NX773_18500</name>
</gene>
<dbReference type="Proteomes" id="UP001205861">
    <property type="component" value="Unassembled WGS sequence"/>
</dbReference>
<evidence type="ECO:0000313" key="1">
    <source>
        <dbReference type="EMBL" id="MCS0610161.1"/>
    </source>
</evidence>
<proteinExistence type="predicted"/>
<comment type="caution">
    <text evidence="1">The sequence shown here is derived from an EMBL/GenBank/DDBJ whole genome shotgun (WGS) entry which is preliminary data.</text>
</comment>
<reference evidence="1 2" key="1">
    <citation type="submission" date="2022-08" db="EMBL/GenBank/DDBJ databases">
        <title>Reclassification of Massilia species as members of the genera Telluria, Duganella, Pseudoduganella, Mokoshia gen. nov. and Zemynaea gen. nov. using orthogonal and non-orthogonal genome-based approaches.</title>
        <authorList>
            <person name="Bowman J.P."/>
        </authorList>
    </citation>
    <scope>NUCLEOTIDE SEQUENCE [LARGE SCALE GENOMIC DNA]</scope>
    <source>
        <strain evidence="1 2">JCM 31607</strain>
    </source>
</reference>
<protein>
    <submittedName>
        <fullName evidence="1">DUF2442 domain-containing protein</fullName>
    </submittedName>
</protein>
<sequence>MRISEDVIEQANKRAAWKKSHYPAAIAVRYDQHLGRIIIELTTGIGIIIAPRDLQGFQDATLEELSEAEISPSGFGIYFPKLDADVYLPRLLEGFLGTELWMAERKGQR</sequence>
<dbReference type="Gene3D" id="3.30.2020.40">
    <property type="entry name" value="Uncharacterised protein PF10387, DUF2442"/>
    <property type="match status" value="1"/>
</dbReference>
<evidence type="ECO:0000313" key="2">
    <source>
        <dbReference type="Proteomes" id="UP001205861"/>
    </source>
</evidence>
<accession>A0ABT2BNT8</accession>
<keyword evidence="2" id="KW-1185">Reference proteome</keyword>
<name>A0ABT2BNT8_9BURK</name>
<dbReference type="EMBL" id="JANUGV010000006">
    <property type="protein sequence ID" value="MCS0610161.1"/>
    <property type="molecule type" value="Genomic_DNA"/>
</dbReference>
<dbReference type="InterPro" id="IPR018841">
    <property type="entry name" value="DUF2442"/>
</dbReference>
<dbReference type="Pfam" id="PF10387">
    <property type="entry name" value="DUF2442"/>
    <property type="match status" value="1"/>
</dbReference>